<keyword evidence="1" id="KW-0001">2Fe-2S</keyword>
<accession>A0A7V4WWF0</accession>
<feature type="transmembrane region" description="Helical" evidence="7">
    <location>
        <begin position="20"/>
        <end position="39"/>
    </location>
</feature>
<keyword evidence="4" id="KW-0411">Iron-sulfur</keyword>
<name>A0A7V4WWF0_CALAY</name>
<dbReference type="GO" id="GO:0051537">
    <property type="term" value="F:2 iron, 2 sulfur cluster binding"/>
    <property type="evidence" value="ECO:0007669"/>
    <property type="project" value="UniProtKB-KW"/>
</dbReference>
<keyword evidence="2" id="KW-0479">Metal-binding</keyword>
<dbReference type="InterPro" id="IPR014349">
    <property type="entry name" value="Rieske_Fe-S_prot"/>
</dbReference>
<evidence type="ECO:0000256" key="6">
    <source>
        <dbReference type="ARBA" id="ARBA00034078"/>
    </source>
</evidence>
<keyword evidence="7" id="KW-0812">Transmembrane</keyword>
<dbReference type="CDD" id="cd03467">
    <property type="entry name" value="Rieske"/>
    <property type="match status" value="1"/>
</dbReference>
<dbReference type="EMBL" id="DRQG01000114">
    <property type="protein sequence ID" value="HGY56522.1"/>
    <property type="molecule type" value="Genomic_DNA"/>
</dbReference>
<evidence type="ECO:0000259" key="8">
    <source>
        <dbReference type="PROSITE" id="PS51296"/>
    </source>
</evidence>
<dbReference type="GO" id="GO:0046872">
    <property type="term" value="F:metal ion binding"/>
    <property type="evidence" value="ECO:0007669"/>
    <property type="project" value="UniProtKB-KW"/>
</dbReference>
<dbReference type="Pfam" id="PF00355">
    <property type="entry name" value="Rieske"/>
    <property type="match status" value="1"/>
</dbReference>
<dbReference type="Proteomes" id="UP000885779">
    <property type="component" value="Unassembled WGS sequence"/>
</dbReference>
<evidence type="ECO:0000256" key="2">
    <source>
        <dbReference type="ARBA" id="ARBA00022723"/>
    </source>
</evidence>
<evidence type="ECO:0000256" key="7">
    <source>
        <dbReference type="SAM" id="Phobius"/>
    </source>
</evidence>
<reference evidence="9" key="1">
    <citation type="journal article" date="2020" name="mSystems">
        <title>Genome- and Community-Level Interaction Insights into Carbon Utilization and Element Cycling Functions of Hydrothermarchaeota in Hydrothermal Sediment.</title>
        <authorList>
            <person name="Zhou Z."/>
            <person name="Liu Y."/>
            <person name="Xu W."/>
            <person name="Pan J."/>
            <person name="Luo Z.H."/>
            <person name="Li M."/>
        </authorList>
    </citation>
    <scope>NUCLEOTIDE SEQUENCE [LARGE SCALE GENOMIC DNA]</scope>
    <source>
        <strain evidence="9">HyVt-577</strain>
    </source>
</reference>
<dbReference type="PRINTS" id="PR00162">
    <property type="entry name" value="RIESKE"/>
</dbReference>
<dbReference type="InterPro" id="IPR036922">
    <property type="entry name" value="Rieske_2Fe-2S_sf"/>
</dbReference>
<feature type="domain" description="Rieske" evidence="8">
    <location>
        <begin position="50"/>
        <end position="143"/>
    </location>
</feature>
<dbReference type="PROSITE" id="PS51296">
    <property type="entry name" value="RIESKE"/>
    <property type="match status" value="1"/>
</dbReference>
<dbReference type="PANTHER" id="PTHR10134">
    <property type="entry name" value="CYTOCHROME B-C1 COMPLEX SUBUNIT RIESKE, MITOCHONDRIAL"/>
    <property type="match status" value="1"/>
</dbReference>
<dbReference type="Gene3D" id="2.102.10.10">
    <property type="entry name" value="Rieske [2Fe-2S] iron-sulphur domain"/>
    <property type="match status" value="1"/>
</dbReference>
<evidence type="ECO:0000256" key="4">
    <source>
        <dbReference type="ARBA" id="ARBA00023014"/>
    </source>
</evidence>
<keyword evidence="3" id="KW-0408">Iron</keyword>
<evidence type="ECO:0000256" key="1">
    <source>
        <dbReference type="ARBA" id="ARBA00022714"/>
    </source>
</evidence>
<keyword evidence="5" id="KW-1015">Disulfide bond</keyword>
<dbReference type="GO" id="GO:0016020">
    <property type="term" value="C:membrane"/>
    <property type="evidence" value="ECO:0007669"/>
    <property type="project" value="InterPro"/>
</dbReference>
<comment type="cofactor">
    <cofactor evidence="6">
        <name>[2Fe-2S] cluster</name>
        <dbReference type="ChEBI" id="CHEBI:190135"/>
    </cofactor>
</comment>
<sequence>MAQNENKQSRRDFIRNTTVVGALIIAIGTFLRHAIVYLLPKKKKKTYHKYLVAKKTEMPVNKAKKITLSGKPVYVVRLNEGYKVFSGVCTHLGCIVRWEEQKGRFYCPCHQGVFSKNGQVLSGPPPRPLDEFEVHLEQNLVFIKVEDKMEGPWT</sequence>
<gene>
    <name evidence="9" type="ORF">ENK44_12505</name>
</gene>
<evidence type="ECO:0000256" key="5">
    <source>
        <dbReference type="ARBA" id="ARBA00023157"/>
    </source>
</evidence>
<comment type="caution">
    <text evidence="9">The sequence shown here is derived from an EMBL/GenBank/DDBJ whole genome shotgun (WGS) entry which is preliminary data.</text>
</comment>
<dbReference type="InterPro" id="IPR005805">
    <property type="entry name" value="Rieske_Fe-S_prot_C"/>
</dbReference>
<keyword evidence="7" id="KW-1133">Transmembrane helix</keyword>
<keyword evidence="7" id="KW-0472">Membrane</keyword>
<evidence type="ECO:0000256" key="3">
    <source>
        <dbReference type="ARBA" id="ARBA00023004"/>
    </source>
</evidence>
<dbReference type="AlphaFoldDB" id="A0A7V4WWF0"/>
<proteinExistence type="predicted"/>
<protein>
    <submittedName>
        <fullName evidence="9">Rieske (2Fe-2S) protein</fullName>
    </submittedName>
</protein>
<organism evidence="9">
    <name type="scientific">Caldithrix abyssi</name>
    <dbReference type="NCBI Taxonomy" id="187145"/>
    <lineage>
        <taxon>Bacteria</taxon>
        <taxon>Pseudomonadati</taxon>
        <taxon>Calditrichota</taxon>
        <taxon>Calditrichia</taxon>
        <taxon>Calditrichales</taxon>
        <taxon>Calditrichaceae</taxon>
        <taxon>Caldithrix</taxon>
    </lineage>
</organism>
<evidence type="ECO:0000313" key="9">
    <source>
        <dbReference type="EMBL" id="HGY56522.1"/>
    </source>
</evidence>
<dbReference type="SUPFAM" id="SSF50022">
    <property type="entry name" value="ISP domain"/>
    <property type="match status" value="1"/>
</dbReference>
<dbReference type="InterPro" id="IPR017941">
    <property type="entry name" value="Rieske_2Fe-2S"/>
</dbReference>